<dbReference type="InterPro" id="IPR011044">
    <property type="entry name" value="Quino_amine_DH_bsu"/>
</dbReference>
<dbReference type="RefSeq" id="WP_076955786.1">
    <property type="nucleotide sequence ID" value="NZ_MLCO01000016.1"/>
</dbReference>
<dbReference type="InterPro" id="IPR051200">
    <property type="entry name" value="Host-pathogen_enzymatic-act"/>
</dbReference>
<dbReference type="AlphaFoldDB" id="A0A1V2H9Q2"/>
<dbReference type="EMBL" id="MLCO01000016">
    <property type="protein sequence ID" value="ONG58655.1"/>
    <property type="molecule type" value="Genomic_DNA"/>
</dbReference>
<proteinExistence type="predicted"/>
<dbReference type="OrthoDB" id="7258407at2"/>
<keyword evidence="3" id="KW-1185">Reference proteome</keyword>
<keyword evidence="1" id="KW-0732">Signal</keyword>
<feature type="signal peptide" evidence="1">
    <location>
        <begin position="1"/>
        <end position="27"/>
    </location>
</feature>
<feature type="chain" id="PRO_5010720316" evidence="1">
    <location>
        <begin position="28"/>
        <end position="372"/>
    </location>
</feature>
<reference evidence="2 3" key="1">
    <citation type="submission" date="2016-10" db="EMBL/GenBank/DDBJ databases">
        <title>Draft Genome sequence of Roseomonas sp. strain M3.</title>
        <authorList>
            <person name="Subhash Y."/>
            <person name="Lee S."/>
        </authorList>
    </citation>
    <scope>NUCLEOTIDE SEQUENCE [LARGE SCALE GENOMIC DNA]</scope>
    <source>
        <strain evidence="2 3">M3</strain>
    </source>
</reference>
<dbReference type="PANTHER" id="PTHR47197:SF3">
    <property type="entry name" value="DIHYDRO-HEME D1 DEHYDROGENASE"/>
    <property type="match status" value="1"/>
</dbReference>
<dbReference type="SUPFAM" id="SSF50969">
    <property type="entry name" value="YVTN repeat-like/Quinoprotein amine dehydrogenase"/>
    <property type="match status" value="1"/>
</dbReference>
<dbReference type="Gene3D" id="2.130.10.10">
    <property type="entry name" value="YVTN repeat-like/Quinoprotein amine dehydrogenase"/>
    <property type="match status" value="1"/>
</dbReference>
<organism evidence="2 3">
    <name type="scientific">Teichococcus deserti</name>
    <dbReference type="NCBI Taxonomy" id="1817963"/>
    <lineage>
        <taxon>Bacteria</taxon>
        <taxon>Pseudomonadati</taxon>
        <taxon>Pseudomonadota</taxon>
        <taxon>Alphaproteobacteria</taxon>
        <taxon>Acetobacterales</taxon>
        <taxon>Roseomonadaceae</taxon>
        <taxon>Roseomonas</taxon>
    </lineage>
</organism>
<dbReference type="PANTHER" id="PTHR47197">
    <property type="entry name" value="PROTEIN NIRF"/>
    <property type="match status" value="1"/>
</dbReference>
<evidence type="ECO:0000256" key="1">
    <source>
        <dbReference type="SAM" id="SignalP"/>
    </source>
</evidence>
<dbReference type="InterPro" id="IPR015943">
    <property type="entry name" value="WD40/YVTN_repeat-like_dom_sf"/>
</dbReference>
<sequence length="372" mass="38593">MPTVPALGRRPLLGLAGLGLLAVPARAAEPAVTRREIGVGLYELAYSARQKAVFVAASGGFGENSVDSRVLRLDPATLAVQAEIPLPLKGFGVALDEASGRLYVGHSTEASVSVIDIAANKLVGTLRLAEKVRAADGKESAPYSLRELRLDATGATLYIPGFSTENSVLYVVDAKAMTLKGTVTGMGPGAIGIAVDSANQRVFLSSLLGRLYTVDAKAVTLAKDVAAGGLEQPMNLEFDAATGQVLAVDQGLESMPGYQAKMQPGFTSKHPGNRVARIDPADGRLVAEGPAPKGPLSLLLDEAGGRVFVASREDGAIAVLDARTLASRATVALPKHPNSLAFDAAGKMLYVSVKNGRDVPRNSAESVARIAF</sequence>
<comment type="caution">
    <text evidence="2">The sequence shown here is derived from an EMBL/GenBank/DDBJ whole genome shotgun (WGS) entry which is preliminary data.</text>
</comment>
<protein>
    <submittedName>
        <fullName evidence="2">Transcriptional initiation protein Tat</fullName>
    </submittedName>
</protein>
<evidence type="ECO:0000313" key="2">
    <source>
        <dbReference type="EMBL" id="ONG58655.1"/>
    </source>
</evidence>
<dbReference type="Proteomes" id="UP000188879">
    <property type="component" value="Unassembled WGS sequence"/>
</dbReference>
<evidence type="ECO:0000313" key="3">
    <source>
        <dbReference type="Proteomes" id="UP000188879"/>
    </source>
</evidence>
<name>A0A1V2H9Q2_9PROT</name>
<accession>A0A1V2H9Q2</accession>
<gene>
    <name evidence="2" type="ORF">BKE38_02415</name>
</gene>